<dbReference type="Gene3D" id="3.20.20.70">
    <property type="entry name" value="Aldolase class I"/>
    <property type="match status" value="1"/>
</dbReference>
<dbReference type="PROSITE" id="PS51440">
    <property type="entry name" value="TIM_2"/>
    <property type="match status" value="1"/>
</dbReference>
<comment type="caution">
    <text evidence="2">The sequence shown here is derived from an EMBL/GenBank/DDBJ whole genome shotgun (WGS) entry which is preliminary data.</text>
</comment>
<evidence type="ECO:0008006" key="4">
    <source>
        <dbReference type="Google" id="ProtNLM"/>
    </source>
</evidence>
<dbReference type="EMBL" id="MGHU01000040">
    <property type="protein sequence ID" value="OGM76930.1"/>
    <property type="molecule type" value="Genomic_DNA"/>
</dbReference>
<dbReference type="NCBIfam" id="NF003302">
    <property type="entry name" value="PRK04302.1"/>
    <property type="match status" value="1"/>
</dbReference>
<evidence type="ECO:0000313" key="2">
    <source>
        <dbReference type="EMBL" id="OGM76930.1"/>
    </source>
</evidence>
<dbReference type="InterPro" id="IPR000652">
    <property type="entry name" value="Triosephosphate_isomerase"/>
</dbReference>
<dbReference type="InterPro" id="IPR035990">
    <property type="entry name" value="TIM_sf"/>
</dbReference>
<proteinExistence type="predicted"/>
<dbReference type="Pfam" id="PF00121">
    <property type="entry name" value="TIM"/>
    <property type="match status" value="1"/>
</dbReference>
<reference evidence="2 3" key="1">
    <citation type="journal article" date="2016" name="Nat. Commun.">
        <title>Thousands of microbial genomes shed light on interconnected biogeochemical processes in an aquifer system.</title>
        <authorList>
            <person name="Anantharaman K."/>
            <person name="Brown C.T."/>
            <person name="Hug L.A."/>
            <person name="Sharon I."/>
            <person name="Castelle C.J."/>
            <person name="Probst A.J."/>
            <person name="Thomas B.C."/>
            <person name="Singh A."/>
            <person name="Wilkins M.J."/>
            <person name="Karaoz U."/>
            <person name="Brodie E.L."/>
            <person name="Williams K.H."/>
            <person name="Hubbard S.S."/>
            <person name="Banfield J.F."/>
        </authorList>
    </citation>
    <scope>NUCLEOTIDE SEQUENCE [LARGE SCALE GENOMIC DNA]</scope>
</reference>
<dbReference type="SUPFAM" id="SSF51351">
    <property type="entry name" value="Triosephosphate isomerase (TIM)"/>
    <property type="match status" value="1"/>
</dbReference>
<gene>
    <name evidence="2" type="ORF">A2188_01815</name>
</gene>
<dbReference type="GO" id="GO:0004807">
    <property type="term" value="F:triose-phosphate isomerase activity"/>
    <property type="evidence" value="ECO:0007669"/>
    <property type="project" value="InterPro"/>
</dbReference>
<protein>
    <recommendedName>
        <fullName evidence="4">Triose-phosphate isomerase</fullName>
    </recommendedName>
</protein>
<organism evidence="2 3">
    <name type="scientific">Candidatus Woesebacteria bacterium RIFOXYA1_FULL_43_9</name>
    <dbReference type="NCBI Taxonomy" id="1802534"/>
    <lineage>
        <taxon>Bacteria</taxon>
        <taxon>Candidatus Woeseibacteriota</taxon>
    </lineage>
</organism>
<dbReference type="AlphaFoldDB" id="A0A1F8CKS7"/>
<evidence type="ECO:0000313" key="3">
    <source>
        <dbReference type="Proteomes" id="UP000179241"/>
    </source>
</evidence>
<keyword evidence="1" id="KW-0413">Isomerase</keyword>
<sequence length="219" mass="23377">MIFVNFKTYEAGTGANVFGLTSSLEEVSETTGVKIVPVVQATDIKEVSAGSKLEIWAQRIDPVTYGAHTGAILPEAVVEDGAAGVFINHSENRCRGVEEIKQIVERANEVGLKTLIFAGSVNELRDYLSLNPTYIAYEPPEFIGRSDISVATAKQGIIASAFELSKWAGVPLVVGAGVHSREDVRKCLELGAVGVAVAKDILMAQDPEAEVLDLAEGFK</sequence>
<name>A0A1F8CKS7_9BACT</name>
<dbReference type="Proteomes" id="UP000179241">
    <property type="component" value="Unassembled WGS sequence"/>
</dbReference>
<evidence type="ECO:0000256" key="1">
    <source>
        <dbReference type="ARBA" id="ARBA00023235"/>
    </source>
</evidence>
<accession>A0A1F8CKS7</accession>
<dbReference type="InterPro" id="IPR013785">
    <property type="entry name" value="Aldolase_TIM"/>
</dbReference>